<dbReference type="OrthoDB" id="177518at2"/>
<organism evidence="4 5">
    <name type="scientific">Nocardiopsis gilva YIM 90087</name>
    <dbReference type="NCBI Taxonomy" id="1235441"/>
    <lineage>
        <taxon>Bacteria</taxon>
        <taxon>Bacillati</taxon>
        <taxon>Actinomycetota</taxon>
        <taxon>Actinomycetes</taxon>
        <taxon>Streptosporangiales</taxon>
        <taxon>Nocardiopsidaceae</taxon>
        <taxon>Nocardiopsis</taxon>
    </lineage>
</organism>
<evidence type="ECO:0000256" key="1">
    <source>
        <dbReference type="ARBA" id="ARBA00001946"/>
    </source>
</evidence>
<dbReference type="InterPro" id="IPR000086">
    <property type="entry name" value="NUDIX_hydrolase_dom"/>
</dbReference>
<dbReference type="SUPFAM" id="SSF55811">
    <property type="entry name" value="Nudix"/>
    <property type="match status" value="1"/>
</dbReference>
<keyword evidence="2 4" id="KW-0378">Hydrolase</keyword>
<dbReference type="PROSITE" id="PS00893">
    <property type="entry name" value="NUDIX_BOX"/>
    <property type="match status" value="1"/>
</dbReference>
<dbReference type="InterPro" id="IPR020084">
    <property type="entry name" value="NUDIX_hydrolase_CS"/>
</dbReference>
<dbReference type="GO" id="GO:0016787">
    <property type="term" value="F:hydrolase activity"/>
    <property type="evidence" value="ECO:0007669"/>
    <property type="project" value="UniProtKB-KW"/>
</dbReference>
<name>A0A223S8E1_9ACTN</name>
<evidence type="ECO:0000259" key="3">
    <source>
        <dbReference type="PROSITE" id="PS51462"/>
    </source>
</evidence>
<dbReference type="PROSITE" id="PS51462">
    <property type="entry name" value="NUDIX"/>
    <property type="match status" value="1"/>
</dbReference>
<proteinExistence type="predicted"/>
<dbReference type="RefSeq" id="WP_017618332.1">
    <property type="nucleotide sequence ID" value="NZ_ANBG01000163.1"/>
</dbReference>
<evidence type="ECO:0000256" key="2">
    <source>
        <dbReference type="ARBA" id="ARBA00022801"/>
    </source>
</evidence>
<dbReference type="PANTHER" id="PTHR43046">
    <property type="entry name" value="GDP-MANNOSE MANNOSYL HYDROLASE"/>
    <property type="match status" value="1"/>
</dbReference>
<sequence>MRWVVRSEKPLYTDPWLDIRAADVEVSGGRHLEHRIIRTGPGAGAVIMNDRDEVLLEWRHRFITDTWGYEIPMGGVHDGEAPIAAAAREVEEETGWRPGPLRPLIHVHPTPGVSDSEHHIFVAESAEHIGDPADDWESERIEWVPLADVPKLVGEGKVIGGTSVSALLYLHATERPTP</sequence>
<comment type="cofactor">
    <cofactor evidence="1">
        <name>Mg(2+)</name>
        <dbReference type="ChEBI" id="CHEBI:18420"/>
    </cofactor>
</comment>
<dbReference type="AlphaFoldDB" id="A0A223S8E1"/>
<reference evidence="4 5" key="1">
    <citation type="submission" date="2017-08" db="EMBL/GenBank/DDBJ databases">
        <title>The complete genome sequence of Nocardiopsis gilva YIM 90087.</title>
        <authorList>
            <person name="Yin M."/>
            <person name="Tang S."/>
        </authorList>
    </citation>
    <scope>NUCLEOTIDE SEQUENCE [LARGE SCALE GENOMIC DNA]</scope>
    <source>
        <strain evidence="4 5">YIM 90087</strain>
    </source>
</reference>
<evidence type="ECO:0000313" key="5">
    <source>
        <dbReference type="Proteomes" id="UP000215005"/>
    </source>
</evidence>
<dbReference type="Proteomes" id="UP000215005">
    <property type="component" value="Chromosome"/>
</dbReference>
<dbReference type="EMBL" id="CP022753">
    <property type="protein sequence ID" value="ASU84368.1"/>
    <property type="molecule type" value="Genomic_DNA"/>
</dbReference>
<accession>A0A223S8E1</accession>
<feature type="domain" description="Nudix hydrolase" evidence="3">
    <location>
        <begin position="38"/>
        <end position="166"/>
    </location>
</feature>
<dbReference type="Gene3D" id="3.90.79.10">
    <property type="entry name" value="Nucleoside Triphosphate Pyrophosphohydrolase"/>
    <property type="match status" value="1"/>
</dbReference>
<dbReference type="PANTHER" id="PTHR43046:SF2">
    <property type="entry name" value="8-OXO-DGTP DIPHOSPHATASE-RELATED"/>
    <property type="match status" value="1"/>
</dbReference>
<evidence type="ECO:0000313" key="4">
    <source>
        <dbReference type="EMBL" id="ASU84368.1"/>
    </source>
</evidence>
<dbReference type="Pfam" id="PF00293">
    <property type="entry name" value="NUDIX"/>
    <property type="match status" value="1"/>
</dbReference>
<keyword evidence="5" id="KW-1185">Reference proteome</keyword>
<protein>
    <submittedName>
        <fullName evidence="4">NUDIX hydrolase</fullName>
    </submittedName>
</protein>
<gene>
    <name evidence="4" type="ORF">CDO52_17580</name>
</gene>
<dbReference type="InterPro" id="IPR015797">
    <property type="entry name" value="NUDIX_hydrolase-like_dom_sf"/>
</dbReference>
<dbReference type="KEGG" id="ngv:CDO52_17580"/>